<sequence length="108" mass="13002">MNYCNPEVIMMKDNFILTRCEHCGRIGLMYGQCMLSFSKVDFRGFCRYIEDLTFESDHSPFYDEVDRIVIETYHMDIQFTLKEEEFYRLKGSLNEAQMQLQIDDLLRK</sequence>
<evidence type="ECO:0000313" key="2">
    <source>
        <dbReference type="Proteomes" id="UP000647339"/>
    </source>
</evidence>
<evidence type="ECO:0000313" key="1">
    <source>
        <dbReference type="EMBL" id="GGF46183.1"/>
    </source>
</evidence>
<accession>A0ABQ1VAH7</accession>
<comment type="caution">
    <text evidence="1">The sequence shown here is derived from an EMBL/GenBank/DDBJ whole genome shotgun (WGS) entry which is preliminary data.</text>
</comment>
<protein>
    <submittedName>
        <fullName evidence="1">Uncharacterized protein</fullName>
    </submittedName>
</protein>
<dbReference type="InterPro" id="IPR046508">
    <property type="entry name" value="DUF6686"/>
</dbReference>
<proteinExistence type="predicted"/>
<dbReference type="Pfam" id="PF20391">
    <property type="entry name" value="DUF6686"/>
    <property type="match status" value="1"/>
</dbReference>
<keyword evidence="2" id="KW-1185">Reference proteome</keyword>
<name>A0ABQ1VAH7_9BACT</name>
<dbReference type="EMBL" id="BMIU01000024">
    <property type="protein sequence ID" value="GGF46183.1"/>
    <property type="molecule type" value="Genomic_DNA"/>
</dbReference>
<organism evidence="1 2">
    <name type="scientific">Echinicola rosea</name>
    <dbReference type="NCBI Taxonomy" id="1807691"/>
    <lineage>
        <taxon>Bacteria</taxon>
        <taxon>Pseudomonadati</taxon>
        <taxon>Bacteroidota</taxon>
        <taxon>Cytophagia</taxon>
        <taxon>Cytophagales</taxon>
        <taxon>Cyclobacteriaceae</taxon>
        <taxon>Echinicola</taxon>
    </lineage>
</organism>
<dbReference type="Proteomes" id="UP000647339">
    <property type="component" value="Unassembled WGS sequence"/>
</dbReference>
<gene>
    <name evidence="1" type="ORF">GCM10011339_38350</name>
</gene>
<dbReference type="RefSeq" id="WP_137403807.1">
    <property type="nucleotide sequence ID" value="NZ_BMIU01000024.1"/>
</dbReference>
<reference evidence="2" key="1">
    <citation type="journal article" date="2019" name="Int. J. Syst. Evol. Microbiol.">
        <title>The Global Catalogue of Microorganisms (GCM) 10K type strain sequencing project: providing services to taxonomists for standard genome sequencing and annotation.</title>
        <authorList>
            <consortium name="The Broad Institute Genomics Platform"/>
            <consortium name="The Broad Institute Genome Sequencing Center for Infectious Disease"/>
            <person name="Wu L."/>
            <person name="Ma J."/>
        </authorList>
    </citation>
    <scope>NUCLEOTIDE SEQUENCE [LARGE SCALE GENOMIC DNA]</scope>
    <source>
        <strain evidence="2">CGMCC 1.15407</strain>
    </source>
</reference>